<dbReference type="Proteomes" id="UP000176650">
    <property type="component" value="Unassembled WGS sequence"/>
</dbReference>
<feature type="transmembrane region" description="Helical" evidence="1">
    <location>
        <begin position="31"/>
        <end position="50"/>
    </location>
</feature>
<gene>
    <name evidence="2" type="ORF">A2988_02860</name>
</gene>
<feature type="transmembrane region" description="Helical" evidence="1">
    <location>
        <begin position="232"/>
        <end position="250"/>
    </location>
</feature>
<feature type="transmembrane region" description="Helical" evidence="1">
    <location>
        <begin position="135"/>
        <end position="152"/>
    </location>
</feature>
<proteinExistence type="predicted"/>
<feature type="transmembrane region" description="Helical" evidence="1">
    <location>
        <begin position="363"/>
        <end position="384"/>
    </location>
</feature>
<protein>
    <recommendedName>
        <fullName evidence="4">Glycosyltransferase RgtA/B/C/D-like domain-containing protein</fullName>
    </recommendedName>
</protein>
<keyword evidence="1" id="KW-0812">Transmembrane</keyword>
<reference evidence="2 3" key="1">
    <citation type="journal article" date="2016" name="Nat. Commun.">
        <title>Thousands of microbial genomes shed light on interconnected biogeochemical processes in an aquifer system.</title>
        <authorList>
            <person name="Anantharaman K."/>
            <person name="Brown C.T."/>
            <person name="Hug L.A."/>
            <person name="Sharon I."/>
            <person name="Castelle C.J."/>
            <person name="Probst A.J."/>
            <person name="Thomas B.C."/>
            <person name="Singh A."/>
            <person name="Wilkins M.J."/>
            <person name="Karaoz U."/>
            <person name="Brodie E.L."/>
            <person name="Williams K.H."/>
            <person name="Hubbard S.S."/>
            <person name="Banfield J.F."/>
        </authorList>
    </citation>
    <scope>NUCLEOTIDE SEQUENCE [LARGE SCALE GENOMIC DNA]</scope>
</reference>
<dbReference type="STRING" id="1797298.A2988_02860"/>
<organism evidence="2 3">
    <name type="scientific">Candidatus Azambacteria bacterium RIFCSPLOWO2_01_FULL_46_25</name>
    <dbReference type="NCBI Taxonomy" id="1797298"/>
    <lineage>
        <taxon>Bacteria</taxon>
        <taxon>Candidatus Azamiibacteriota</taxon>
    </lineage>
</organism>
<evidence type="ECO:0000313" key="2">
    <source>
        <dbReference type="EMBL" id="OGD34440.1"/>
    </source>
</evidence>
<feature type="transmembrane region" description="Helical" evidence="1">
    <location>
        <begin position="187"/>
        <end position="212"/>
    </location>
</feature>
<evidence type="ECO:0000256" key="1">
    <source>
        <dbReference type="SAM" id="Phobius"/>
    </source>
</evidence>
<dbReference type="AlphaFoldDB" id="A0A1F5BV10"/>
<keyword evidence="1" id="KW-1133">Transmembrane helix</keyword>
<dbReference type="EMBL" id="MEYS01000001">
    <property type="protein sequence ID" value="OGD34440.1"/>
    <property type="molecule type" value="Genomic_DNA"/>
</dbReference>
<feature type="transmembrane region" description="Helical" evidence="1">
    <location>
        <begin position="325"/>
        <end position="343"/>
    </location>
</feature>
<evidence type="ECO:0008006" key="4">
    <source>
        <dbReference type="Google" id="ProtNLM"/>
    </source>
</evidence>
<feature type="transmembrane region" description="Helical" evidence="1">
    <location>
        <begin position="109"/>
        <end position="128"/>
    </location>
</feature>
<sequence length="545" mass="62194">MEIVKEPSPLQNFLLFGYNGATIPLMQRTTLVLAVKIILAAAILFGFLVINAKNADPDMGWHLKVGQEVAQTGSLPSPDRYSHTMPGTRWVNHEWLIDAALWWLSAHNLWWLATVLSSLLAFLPFFVWIVRAQNFGMLWLALLGAASITPFLGVRPQIVSFAFFFFLFELLRRYFEEGRQKKYLWALPAVFLLWANLHAGFFAGLFLFGAYAGAHAAARWLEDKKLNLRASVFPAAIFTASLAGTFLNAYGWKLHAMIFQTVLSEENMKYIAEFQPLYSYFDPSIILLTGIALIFTFRFFKRYPPSVLAMALLFLAMAGTSLRHWLFFIIAAQPFLSLGVGYLKNDIVKASGQKPFSPRTVGALHAFAVGAFLLLSGCFGYKVVTYHGMPQPEQAAVFLESRFTKDELLRQVVFNEYGWGGYFIWRVPDIKIFIDGRMPYWVTKEGRPILAEYMSFFKSEQAQEQLLEKYGVTMLILKNTRWQKENDFWRTHIPAPVQERMRQSPRLKKFNAWLGGEAAPDVQEGLARHGWRAIYQDSLAVILIK</sequence>
<evidence type="ECO:0000313" key="3">
    <source>
        <dbReference type="Proteomes" id="UP000176650"/>
    </source>
</evidence>
<accession>A0A1F5BV10</accession>
<name>A0A1F5BV10_9BACT</name>
<feature type="transmembrane region" description="Helical" evidence="1">
    <location>
        <begin position="277"/>
        <end position="297"/>
    </location>
</feature>
<keyword evidence="1" id="KW-0472">Membrane</keyword>
<comment type="caution">
    <text evidence="2">The sequence shown here is derived from an EMBL/GenBank/DDBJ whole genome shotgun (WGS) entry which is preliminary data.</text>
</comment>